<keyword evidence="2" id="KW-1185">Reference proteome</keyword>
<proteinExistence type="predicted"/>
<reference evidence="1 2" key="1">
    <citation type="submission" date="2018-03" db="EMBL/GenBank/DDBJ databases">
        <title>Draft Genome Sequences of the Obligatory Marine Myxobacteria Enhygromyxa salina SWB005.</title>
        <authorList>
            <person name="Poehlein A."/>
            <person name="Moghaddam J.A."/>
            <person name="Harms H."/>
            <person name="Alanjari M."/>
            <person name="Koenig G.M."/>
            <person name="Daniel R."/>
            <person name="Schaeberle T.F."/>
        </authorList>
    </citation>
    <scope>NUCLEOTIDE SEQUENCE [LARGE SCALE GENOMIC DNA]</scope>
    <source>
        <strain evidence="1 2">SWB005</strain>
    </source>
</reference>
<organism evidence="1 2">
    <name type="scientific">Enhygromyxa salina</name>
    <dbReference type="NCBI Taxonomy" id="215803"/>
    <lineage>
        <taxon>Bacteria</taxon>
        <taxon>Pseudomonadati</taxon>
        <taxon>Myxococcota</taxon>
        <taxon>Polyangia</taxon>
        <taxon>Nannocystales</taxon>
        <taxon>Nannocystaceae</taxon>
        <taxon>Enhygromyxa</taxon>
    </lineage>
</organism>
<dbReference type="Proteomes" id="UP000237968">
    <property type="component" value="Unassembled WGS sequence"/>
</dbReference>
<sequence>MGAVTLVGPDRENLCRRATPHETEASGGLAWVIEAQGLPNLIHELVHALFLGRLDDDHGFDYGLIPLDIEHSDQRAHLWEELACCGLSTTTCAPFHGGAAADWGRSWFAEQFEIQGVFHGFDRDLAGFRVYIDDQLARAERVAELDATVARARGLLSAALAAVGGPSTLPPCDVSALWRDYRRSW</sequence>
<dbReference type="EMBL" id="PVNK01000238">
    <property type="protein sequence ID" value="PRP91555.1"/>
    <property type="molecule type" value="Genomic_DNA"/>
</dbReference>
<comment type="caution">
    <text evidence="1">The sequence shown here is derived from an EMBL/GenBank/DDBJ whole genome shotgun (WGS) entry which is preliminary data.</text>
</comment>
<protein>
    <submittedName>
        <fullName evidence="1">Uncharacterized protein</fullName>
    </submittedName>
</protein>
<name>A0A2S9XFB5_9BACT</name>
<evidence type="ECO:0000313" key="2">
    <source>
        <dbReference type="Proteomes" id="UP000237968"/>
    </source>
</evidence>
<dbReference type="RefSeq" id="WP_106394643.1">
    <property type="nucleotide sequence ID" value="NZ_PVNK01000238.1"/>
</dbReference>
<dbReference type="OrthoDB" id="367448at2"/>
<dbReference type="AlphaFoldDB" id="A0A2S9XFB5"/>
<accession>A0A2S9XFB5</accession>
<evidence type="ECO:0000313" key="1">
    <source>
        <dbReference type="EMBL" id="PRP91555.1"/>
    </source>
</evidence>
<gene>
    <name evidence="1" type="ORF">ENSA5_54310</name>
</gene>